<dbReference type="Gene3D" id="3.40.50.10810">
    <property type="entry name" value="Tandem AAA-ATPase domain"/>
    <property type="match status" value="1"/>
</dbReference>
<dbReference type="SUPFAM" id="SSF51294">
    <property type="entry name" value="Hedgehog/intein (Hint) domain"/>
    <property type="match status" value="1"/>
</dbReference>
<dbReference type="GO" id="GO:0004519">
    <property type="term" value="F:endonuclease activity"/>
    <property type="evidence" value="ECO:0007669"/>
    <property type="project" value="InterPro"/>
</dbReference>
<name>F8SJ76_BPPA3</name>
<accession>F8SJ76</accession>
<dbReference type="EMBL" id="HQ630627">
    <property type="protein sequence ID" value="AEH03656.1"/>
    <property type="molecule type" value="Genomic_DNA"/>
</dbReference>
<gene>
    <name evidence="2" type="primary">233</name>
</gene>
<dbReference type="Gene3D" id="3.40.50.300">
    <property type="entry name" value="P-loop containing nucleotide triphosphate hydrolases"/>
    <property type="match status" value="1"/>
</dbReference>
<dbReference type="InterPro" id="IPR027434">
    <property type="entry name" value="Homing_endonucl"/>
</dbReference>
<dbReference type="GO" id="GO:0004386">
    <property type="term" value="F:helicase activity"/>
    <property type="evidence" value="ECO:0007669"/>
    <property type="project" value="UniProtKB-KW"/>
</dbReference>
<dbReference type="KEGG" id="vg:26643761"/>
<dbReference type="InterPro" id="IPR000330">
    <property type="entry name" value="SNF2_N"/>
</dbReference>
<evidence type="ECO:0000313" key="2">
    <source>
        <dbReference type="EMBL" id="AEH03656.1"/>
    </source>
</evidence>
<keyword evidence="3" id="KW-1185">Reference proteome</keyword>
<dbReference type="SUPFAM" id="SSF52540">
    <property type="entry name" value="P-loop containing nucleoside triphosphate hydrolases"/>
    <property type="match status" value="2"/>
</dbReference>
<keyword evidence="2" id="KW-0378">Hydrolase</keyword>
<dbReference type="InterPro" id="IPR036844">
    <property type="entry name" value="Hint_dom_sf"/>
</dbReference>
<organism evidence="2 3">
    <name type="scientific">Pseudomonas phage PhiPA3</name>
    <name type="common">Pseudomonas aeruginosa phage PhiPA3</name>
    <dbReference type="NCBI Taxonomy" id="998086"/>
    <lineage>
        <taxon>Viruses</taxon>
        <taxon>Duplodnaviria</taxon>
        <taxon>Heunggongvirae</taxon>
        <taxon>Uroviricota</taxon>
        <taxon>Caudoviricetes</taxon>
        <taxon>Chimalliviridae</taxon>
        <taxon>Miltoncavirus</taxon>
        <taxon>Miltoncavirus PhiPA3</taxon>
    </lineage>
</organism>
<proteinExistence type="predicted"/>
<dbReference type="InterPro" id="IPR004042">
    <property type="entry name" value="Intein_endonuc_central"/>
</dbReference>
<dbReference type="GeneID" id="26643761"/>
<protein>
    <submittedName>
        <fullName evidence="2">Putative SNF2 domain helicase</fullName>
    </submittedName>
</protein>
<organismHost>
    <name type="scientific">Pseudomonas aeruginosa</name>
    <dbReference type="NCBI Taxonomy" id="287"/>
</organismHost>
<sequence length="1056" mass="120495">MFDTFRTLFSGLDVKETDTEIIISGVAANEIIRDMDKFWKTTKLTGNMFNNVSRRSMSFYKFFAPEVMYMLENIKHYRNRWTSIKAINAIREALMEHTWLKGTIPVDPNTVPGRLDLRKLQNLHFDAMTYQMEYFQNYSYRLDQYGLKGDLIAAAAGTGKAQPLTSMVKVPGGWKAMGNIQVGDVVTAWDGTPTKVTGVYPQGKKQTFTVTFKDGRTTKACDEHLWNVYCQDWTRYGGTGWRVINTLELFGRIQSGKQRLYVQLCKSEEGIDVELPIDPYNLGVILGDGCISSNCVSVTSGDPQLFTEFAKALPENLELITRDDITMGVINKKGERNPYTSALREMGLLGENSLTKFIPQNYLMASTAQRLALVQGLMDTDGTVDVNSSLSFSTSSYMLAKQFQYLIRSLGGIAKISFKEPTYTYNGVKQYGNMSYRVLVRFDVPSALFRLDRKLARCNDNHQYTENLRLQIKHVNVSDRVECQCIQVEHQDHLYVTDDFIVTHNTYMTSAIAEMRSAELIVVICPKQALETVWLESIPDMFKAKQSVWSSANKHAPYKGERWIVCHYDAMDRLIELLRDQRVYKGKRVVTILDESHNLNDPNSARSLYYQTICKILGSEDNLFASGTPVKALGSELIGLLRVVDDMFTPAVEERFRKMYGKEASKGLDIIRHRLGLMSFKVEKKETGLQPPIMKPYPIKIPNGELFTLPMIKKDMEKFINERWAYYKSRRPNDEKLWNQMLDIHRKSLKTRDQVKAFEDYLRLVELVKRTPDPRYIGEEIKATNVYEKRIFEPTLPRTMIHQFRDIKSVIKYTNLKIQGECLGRVLGGKRIEAHVAMVPYIDWVGIVESTEKKTIMFTSFVEAVEASEIHTTKLGMKPTVVYGKTTGDLAGIVKRFDENKSINPLLATFASLSTAVRLTMADTMILLNSPFRAYILEQAIARIYRMGQDSQTYVYQCTLDTGEVPNISTRSADILAWSTAQVEAIMGIKSPLQMEDAASFENLAEELKYDENRIMHRILANAFEAYGIEISQEDFIVKSVVKHKPLVPAYMRFGG</sequence>
<keyword evidence="2" id="KW-0547">Nucleotide-binding</keyword>
<keyword evidence="2" id="KW-0067">ATP-binding</keyword>
<dbReference type="InterPro" id="IPR004860">
    <property type="entry name" value="LAGLIDADG_dom"/>
</dbReference>
<dbReference type="Pfam" id="PF00176">
    <property type="entry name" value="SNF2-rel_dom"/>
    <property type="match status" value="1"/>
</dbReference>
<dbReference type="Pfam" id="PF00271">
    <property type="entry name" value="Helicase_C"/>
    <property type="match status" value="1"/>
</dbReference>
<dbReference type="SUPFAM" id="SSF55608">
    <property type="entry name" value="Homing endonucleases"/>
    <property type="match status" value="1"/>
</dbReference>
<keyword evidence="2" id="KW-0347">Helicase</keyword>
<dbReference type="GO" id="GO:0005524">
    <property type="term" value="F:ATP binding"/>
    <property type="evidence" value="ECO:0007669"/>
    <property type="project" value="InterPro"/>
</dbReference>
<dbReference type="InterPro" id="IPR027417">
    <property type="entry name" value="P-loop_NTPase"/>
</dbReference>
<feature type="domain" description="DOD-type homing endonuclease" evidence="1">
    <location>
        <begin position="281"/>
        <end position="412"/>
    </location>
</feature>
<dbReference type="Pfam" id="PF14528">
    <property type="entry name" value="LAGLIDADG_3"/>
    <property type="match status" value="1"/>
</dbReference>
<reference evidence="2 3" key="1">
    <citation type="journal article" date="2011" name="Microbiology">
        <title>The Pseudomonas aeruginosa generalized transducing phage phiPA3 is a new member of the phiKZ-like group of 'jumbo' phages, and infects model laboratory strains and clinical isolates from cystic fibrosis patients.</title>
        <authorList>
            <person name="Monson R."/>
            <person name="Foulds I."/>
            <person name="Foweraker J."/>
            <person name="Welch M."/>
            <person name="Salmond G.P."/>
        </authorList>
    </citation>
    <scope>NUCLEOTIDE SEQUENCE [LARGE SCALE GENOMIC DNA]</scope>
</reference>
<dbReference type="Proteomes" id="UP000008388">
    <property type="component" value="Segment"/>
</dbReference>
<dbReference type="InterPro" id="IPR001650">
    <property type="entry name" value="Helicase_C-like"/>
</dbReference>
<dbReference type="InterPro" id="IPR038718">
    <property type="entry name" value="SNF2-like_sf"/>
</dbReference>
<dbReference type="Gene3D" id="3.10.28.10">
    <property type="entry name" value="Homing endonucleases"/>
    <property type="match status" value="1"/>
</dbReference>
<evidence type="ECO:0000259" key="1">
    <source>
        <dbReference type="PROSITE" id="PS50819"/>
    </source>
</evidence>
<dbReference type="PANTHER" id="PTHR10799">
    <property type="entry name" value="SNF2/RAD54 HELICASE FAMILY"/>
    <property type="match status" value="1"/>
</dbReference>
<evidence type="ECO:0000313" key="3">
    <source>
        <dbReference type="Proteomes" id="UP000008388"/>
    </source>
</evidence>
<dbReference type="PROSITE" id="PS50819">
    <property type="entry name" value="INTEIN_ENDONUCLEASE"/>
    <property type="match status" value="1"/>
</dbReference>
<dbReference type="OrthoDB" id="4810at10239"/>
<dbReference type="RefSeq" id="YP_009217312.1">
    <property type="nucleotide sequence ID" value="NC_028999.1"/>
</dbReference>
<dbReference type="Gene3D" id="2.170.16.10">
    <property type="entry name" value="Hedgehog/Intein (Hint) domain"/>
    <property type="match status" value="1"/>
</dbReference>